<keyword evidence="3" id="KW-0175">Coiled coil</keyword>
<dbReference type="GO" id="GO:0003677">
    <property type="term" value="F:DNA binding"/>
    <property type="evidence" value="ECO:0007669"/>
    <property type="project" value="UniProtKB-KW"/>
</dbReference>
<dbReference type="PANTHER" id="PTHR46373:SF2">
    <property type="entry name" value="RWP-RK DOMAIN-CONTAINING PROTEIN"/>
    <property type="match status" value="1"/>
</dbReference>
<protein>
    <recommendedName>
        <fullName evidence="7">RWP-RK domain-containing protein</fullName>
    </recommendedName>
</protein>
<evidence type="ECO:0000313" key="10">
    <source>
        <dbReference type="Proteomes" id="UP000011087"/>
    </source>
</evidence>
<dbReference type="PaxDb" id="55529-EKX47720"/>
<comment type="function">
    <text evidence="1">Putative transcription factor.</text>
</comment>
<dbReference type="Proteomes" id="UP000011087">
    <property type="component" value="Unassembled WGS sequence"/>
</dbReference>
<dbReference type="HOGENOM" id="CLU_2165073_0_0_1"/>
<dbReference type="OMA" id="CATIQRT"/>
<evidence type="ECO:0000313" key="8">
    <source>
        <dbReference type="EMBL" id="EKX47720.1"/>
    </source>
</evidence>
<reference evidence="10" key="2">
    <citation type="submission" date="2012-11" db="EMBL/GenBank/DDBJ databases">
        <authorList>
            <person name="Kuo A."/>
            <person name="Curtis B.A."/>
            <person name="Tanifuji G."/>
            <person name="Burki F."/>
            <person name="Gruber A."/>
            <person name="Irimia M."/>
            <person name="Maruyama S."/>
            <person name="Arias M.C."/>
            <person name="Ball S.G."/>
            <person name="Gile G.H."/>
            <person name="Hirakawa Y."/>
            <person name="Hopkins J.F."/>
            <person name="Rensing S.A."/>
            <person name="Schmutz J."/>
            <person name="Symeonidi A."/>
            <person name="Elias M."/>
            <person name="Eveleigh R.J."/>
            <person name="Herman E.K."/>
            <person name="Klute M.J."/>
            <person name="Nakayama T."/>
            <person name="Obornik M."/>
            <person name="Reyes-Prieto A."/>
            <person name="Armbrust E.V."/>
            <person name="Aves S.J."/>
            <person name="Beiko R.G."/>
            <person name="Coutinho P."/>
            <person name="Dacks J.B."/>
            <person name="Durnford D.G."/>
            <person name="Fast N.M."/>
            <person name="Green B.R."/>
            <person name="Grisdale C."/>
            <person name="Hempe F."/>
            <person name="Henrissat B."/>
            <person name="Hoppner M.P."/>
            <person name="Ishida K.-I."/>
            <person name="Kim E."/>
            <person name="Koreny L."/>
            <person name="Kroth P.G."/>
            <person name="Liu Y."/>
            <person name="Malik S.-B."/>
            <person name="Maier U.G."/>
            <person name="McRose D."/>
            <person name="Mock T."/>
            <person name="Neilson J.A."/>
            <person name="Onodera N.T."/>
            <person name="Poole A.M."/>
            <person name="Pritham E.J."/>
            <person name="Richards T.A."/>
            <person name="Rocap G."/>
            <person name="Roy S.W."/>
            <person name="Sarai C."/>
            <person name="Schaack S."/>
            <person name="Shirato S."/>
            <person name="Slamovits C.H."/>
            <person name="Spencer D.F."/>
            <person name="Suzuki S."/>
            <person name="Worden A.Z."/>
            <person name="Zauner S."/>
            <person name="Barry K."/>
            <person name="Bell C."/>
            <person name="Bharti A.K."/>
            <person name="Crow J.A."/>
            <person name="Grimwood J."/>
            <person name="Kramer R."/>
            <person name="Lindquist E."/>
            <person name="Lucas S."/>
            <person name="Salamov A."/>
            <person name="McFadden G.I."/>
            <person name="Lane C.E."/>
            <person name="Keeling P.J."/>
            <person name="Gray M.W."/>
            <person name="Grigoriev I.V."/>
            <person name="Archibald J.M."/>
        </authorList>
    </citation>
    <scope>NUCLEOTIDE SEQUENCE</scope>
    <source>
        <strain evidence="10">CCMP2712</strain>
    </source>
</reference>
<evidence type="ECO:0000256" key="2">
    <source>
        <dbReference type="ARBA" id="ARBA00023015"/>
    </source>
</evidence>
<dbReference type="EnsemblProtists" id="EKX47720">
    <property type="protein sequence ID" value="EKX47720"/>
    <property type="gene ID" value="GUITHDRAFT_69311"/>
</dbReference>
<keyword evidence="5" id="KW-0804">Transcription</keyword>
<reference evidence="9" key="3">
    <citation type="submission" date="2015-06" db="UniProtKB">
        <authorList>
            <consortium name="EnsemblProtists"/>
        </authorList>
    </citation>
    <scope>IDENTIFICATION</scope>
</reference>
<evidence type="ECO:0000313" key="9">
    <source>
        <dbReference type="EnsemblProtists" id="EKX47720"/>
    </source>
</evidence>
<accession>L1JI00</accession>
<dbReference type="eggNOG" id="ENOG502SGE4">
    <property type="taxonomic scope" value="Eukaryota"/>
</dbReference>
<organism evidence="8">
    <name type="scientific">Guillardia theta (strain CCMP2712)</name>
    <name type="common">Cryptophyte</name>
    <dbReference type="NCBI Taxonomy" id="905079"/>
    <lineage>
        <taxon>Eukaryota</taxon>
        <taxon>Cryptophyceae</taxon>
        <taxon>Pyrenomonadales</taxon>
        <taxon>Geminigeraceae</taxon>
        <taxon>Guillardia</taxon>
    </lineage>
</organism>
<dbReference type="AlphaFoldDB" id="L1JI00"/>
<keyword evidence="2" id="KW-0805">Transcription regulation</keyword>
<sequence>MITIPEQYKNDFRTYTRPLWYEELAQYFHISINEAAEALGMCMSAIKKICRRHGISRWPHRKLASVNKTVAMLQSKINTAEDDASRAALRSEAVNVLTMKLRLTINPSYLV</sequence>
<gene>
    <name evidence="8" type="ORF">GUITHDRAFT_69311</name>
</gene>
<evidence type="ECO:0000256" key="6">
    <source>
        <dbReference type="ARBA" id="ARBA00023242"/>
    </source>
</evidence>
<dbReference type="OrthoDB" id="6270329at2759"/>
<dbReference type="InterPro" id="IPR044607">
    <property type="entry name" value="RKD-like"/>
</dbReference>
<dbReference type="PROSITE" id="PS51519">
    <property type="entry name" value="RWP_RK"/>
    <property type="match status" value="1"/>
</dbReference>
<feature type="domain" description="RWP-RK" evidence="7">
    <location>
        <begin position="1"/>
        <end position="86"/>
    </location>
</feature>
<evidence type="ECO:0000256" key="1">
    <source>
        <dbReference type="ARBA" id="ARBA00004049"/>
    </source>
</evidence>
<evidence type="ECO:0000256" key="4">
    <source>
        <dbReference type="ARBA" id="ARBA00023125"/>
    </source>
</evidence>
<dbReference type="KEGG" id="gtt:GUITHDRAFT_69311"/>
<evidence type="ECO:0000256" key="5">
    <source>
        <dbReference type="ARBA" id="ARBA00023163"/>
    </source>
</evidence>
<dbReference type="RefSeq" id="XP_005834700.1">
    <property type="nucleotide sequence ID" value="XM_005834643.1"/>
</dbReference>
<dbReference type="GO" id="GO:0003700">
    <property type="term" value="F:DNA-binding transcription factor activity"/>
    <property type="evidence" value="ECO:0007669"/>
    <property type="project" value="InterPro"/>
</dbReference>
<evidence type="ECO:0000256" key="3">
    <source>
        <dbReference type="ARBA" id="ARBA00023054"/>
    </source>
</evidence>
<evidence type="ECO:0000259" key="7">
    <source>
        <dbReference type="PROSITE" id="PS51519"/>
    </source>
</evidence>
<dbReference type="STRING" id="905079.L1JI00"/>
<dbReference type="Pfam" id="PF02042">
    <property type="entry name" value="RWP-RK"/>
    <property type="match status" value="1"/>
</dbReference>
<dbReference type="InterPro" id="IPR003035">
    <property type="entry name" value="RWP-RK_dom"/>
</dbReference>
<feature type="non-terminal residue" evidence="8">
    <location>
        <position position="111"/>
    </location>
</feature>
<name>L1JI00_GUITC</name>
<proteinExistence type="predicted"/>
<reference evidence="8 10" key="1">
    <citation type="journal article" date="2012" name="Nature">
        <title>Algal genomes reveal evolutionary mosaicism and the fate of nucleomorphs.</title>
        <authorList>
            <consortium name="DOE Joint Genome Institute"/>
            <person name="Curtis B.A."/>
            <person name="Tanifuji G."/>
            <person name="Burki F."/>
            <person name="Gruber A."/>
            <person name="Irimia M."/>
            <person name="Maruyama S."/>
            <person name="Arias M.C."/>
            <person name="Ball S.G."/>
            <person name="Gile G.H."/>
            <person name="Hirakawa Y."/>
            <person name="Hopkins J.F."/>
            <person name="Kuo A."/>
            <person name="Rensing S.A."/>
            <person name="Schmutz J."/>
            <person name="Symeonidi A."/>
            <person name="Elias M."/>
            <person name="Eveleigh R.J."/>
            <person name="Herman E.K."/>
            <person name="Klute M.J."/>
            <person name="Nakayama T."/>
            <person name="Obornik M."/>
            <person name="Reyes-Prieto A."/>
            <person name="Armbrust E.V."/>
            <person name="Aves S.J."/>
            <person name="Beiko R.G."/>
            <person name="Coutinho P."/>
            <person name="Dacks J.B."/>
            <person name="Durnford D.G."/>
            <person name="Fast N.M."/>
            <person name="Green B.R."/>
            <person name="Grisdale C.J."/>
            <person name="Hempel F."/>
            <person name="Henrissat B."/>
            <person name="Hoppner M.P."/>
            <person name="Ishida K."/>
            <person name="Kim E."/>
            <person name="Koreny L."/>
            <person name="Kroth P.G."/>
            <person name="Liu Y."/>
            <person name="Malik S.B."/>
            <person name="Maier U.G."/>
            <person name="McRose D."/>
            <person name="Mock T."/>
            <person name="Neilson J.A."/>
            <person name="Onodera N.T."/>
            <person name="Poole A.M."/>
            <person name="Pritham E.J."/>
            <person name="Richards T.A."/>
            <person name="Rocap G."/>
            <person name="Roy S.W."/>
            <person name="Sarai C."/>
            <person name="Schaack S."/>
            <person name="Shirato S."/>
            <person name="Slamovits C.H."/>
            <person name="Spencer D.F."/>
            <person name="Suzuki S."/>
            <person name="Worden A.Z."/>
            <person name="Zauner S."/>
            <person name="Barry K."/>
            <person name="Bell C."/>
            <person name="Bharti A.K."/>
            <person name="Crow J.A."/>
            <person name="Grimwood J."/>
            <person name="Kramer R."/>
            <person name="Lindquist E."/>
            <person name="Lucas S."/>
            <person name="Salamov A."/>
            <person name="McFadden G.I."/>
            <person name="Lane C.E."/>
            <person name="Keeling P.J."/>
            <person name="Gray M.W."/>
            <person name="Grigoriev I.V."/>
            <person name="Archibald J.M."/>
        </authorList>
    </citation>
    <scope>NUCLEOTIDE SEQUENCE</scope>
    <source>
        <strain evidence="8 10">CCMP2712</strain>
    </source>
</reference>
<dbReference type="PANTHER" id="PTHR46373">
    <property type="entry name" value="PROTEIN RKD4"/>
    <property type="match status" value="1"/>
</dbReference>
<dbReference type="EMBL" id="JH992988">
    <property type="protein sequence ID" value="EKX47720.1"/>
    <property type="molecule type" value="Genomic_DNA"/>
</dbReference>
<keyword evidence="6" id="KW-0539">Nucleus</keyword>
<keyword evidence="4" id="KW-0238">DNA-binding</keyword>
<dbReference type="GeneID" id="17304611"/>
<keyword evidence="10" id="KW-1185">Reference proteome</keyword>